<dbReference type="Proteomes" id="UP000053586">
    <property type="component" value="Unassembled WGS sequence"/>
</dbReference>
<reference evidence="1 2" key="1">
    <citation type="journal article" date="2012" name="J. Bacteriol.">
        <title>Genome sequence of proteorhodopsin-containing sea ice bacterium Glaciecola punicea ACAM 611T.</title>
        <authorList>
            <person name="Qin Q.-L."/>
            <person name="Xie B.-B."/>
            <person name="Shu Y.-L."/>
            <person name="Rong J.-C."/>
            <person name="Zhao D.-L."/>
            <person name="Zhang X.-Y."/>
            <person name="Chen X.-L."/>
            <person name="Zhou B.-C."/>
            <person name="Zhanga Y.-Z."/>
        </authorList>
    </citation>
    <scope>NUCLEOTIDE SEQUENCE [LARGE SCALE GENOMIC DNA]</scope>
    <source>
        <strain evidence="1 2">ACAM 611</strain>
    </source>
</reference>
<proteinExistence type="predicted"/>
<reference evidence="1 2" key="2">
    <citation type="journal article" date="2017" name="Antonie Van Leeuwenhoek">
        <title>Rhizobium rhizosphaerae sp. nov., a novel species isolated from rice rhizosphere.</title>
        <authorList>
            <person name="Zhao J.J."/>
            <person name="Zhang J."/>
            <person name="Zhang R.J."/>
            <person name="Zhang C.W."/>
            <person name="Yin H.Q."/>
            <person name="Zhang X.X."/>
        </authorList>
    </citation>
    <scope>NUCLEOTIDE SEQUENCE [LARGE SCALE GENOMIC DNA]</scope>
    <source>
        <strain evidence="1 2">ACAM 611</strain>
    </source>
</reference>
<dbReference type="AlphaFoldDB" id="H5TCM1"/>
<evidence type="ECO:0000313" key="1">
    <source>
        <dbReference type="EMBL" id="GAB56048.1"/>
    </source>
</evidence>
<dbReference type="EMBL" id="BAET01000020">
    <property type="protein sequence ID" value="GAB56048.1"/>
    <property type="molecule type" value="Genomic_DNA"/>
</dbReference>
<protein>
    <submittedName>
        <fullName evidence="1">Uncharacterized protein</fullName>
    </submittedName>
</protein>
<name>H5TCM1_9ALTE</name>
<evidence type="ECO:0000313" key="2">
    <source>
        <dbReference type="Proteomes" id="UP000053586"/>
    </source>
</evidence>
<comment type="caution">
    <text evidence="1">The sequence shown here is derived from an EMBL/GenBank/DDBJ whole genome shotgun (WGS) entry which is preliminary data.</text>
</comment>
<organism evidence="1 2">
    <name type="scientific">Glaciecola punicea ACAM 611</name>
    <dbReference type="NCBI Taxonomy" id="1121923"/>
    <lineage>
        <taxon>Bacteria</taxon>
        <taxon>Pseudomonadati</taxon>
        <taxon>Pseudomonadota</taxon>
        <taxon>Gammaproteobacteria</taxon>
        <taxon>Alteromonadales</taxon>
        <taxon>Alteromonadaceae</taxon>
        <taxon>Glaciecola</taxon>
    </lineage>
</organism>
<gene>
    <name evidence="1" type="ORF">GPUN_1933</name>
</gene>
<accession>H5TCM1</accession>
<keyword evidence="2" id="KW-1185">Reference proteome</keyword>
<sequence>MVVDTFNISSSFIGVNLTAEIAFNDEHKNAKCHQTSFIADGICQALGHNISEF</sequence>